<feature type="non-terminal residue" evidence="1">
    <location>
        <position position="1"/>
    </location>
</feature>
<dbReference type="EMBL" id="AJWZ01004596">
    <property type="protein sequence ID" value="EKC64989.1"/>
    <property type="molecule type" value="Genomic_DNA"/>
</dbReference>
<comment type="caution">
    <text evidence="1">The sequence shown here is derived from an EMBL/GenBank/DDBJ whole genome shotgun (WGS) entry which is preliminary data.</text>
</comment>
<protein>
    <submittedName>
        <fullName evidence="1">Uncharacterized protein</fullName>
    </submittedName>
</protein>
<organism evidence="1">
    <name type="scientific">human gut metagenome</name>
    <dbReference type="NCBI Taxonomy" id="408170"/>
    <lineage>
        <taxon>unclassified sequences</taxon>
        <taxon>metagenomes</taxon>
        <taxon>organismal metagenomes</taxon>
    </lineage>
</organism>
<name>K1TC22_9ZZZZ</name>
<sequence>SSRLNLQIPANKTFITLIFSKKRLCNMKTRLVCLILALGSAVMATAAEPLKITISGLRSDKGRILWMIQDGTTQQHGMTEPANGNAVIEIGGIRSDSVTLYAYHDENSNYRLDRRDDGRPAEGCCSPTIRREELSRGCSIALRYDFGPASPAAHDEQRHNRIPEQK</sequence>
<proteinExistence type="predicted"/>
<dbReference type="AlphaFoldDB" id="K1TC22"/>
<accession>K1TC22</accession>
<evidence type="ECO:0000313" key="1">
    <source>
        <dbReference type="EMBL" id="EKC64989.1"/>
    </source>
</evidence>
<reference evidence="1" key="1">
    <citation type="journal article" date="2013" name="Environ. Microbiol.">
        <title>Microbiota from the distal guts of lean and obese adolescents exhibit partial functional redundancy besides clear differences in community structure.</title>
        <authorList>
            <person name="Ferrer M."/>
            <person name="Ruiz A."/>
            <person name="Lanza F."/>
            <person name="Haange S.B."/>
            <person name="Oberbach A."/>
            <person name="Till H."/>
            <person name="Bargiela R."/>
            <person name="Campoy C."/>
            <person name="Segura M.T."/>
            <person name="Richter M."/>
            <person name="von Bergen M."/>
            <person name="Seifert J."/>
            <person name="Suarez A."/>
        </authorList>
    </citation>
    <scope>NUCLEOTIDE SEQUENCE</scope>
</reference>
<gene>
    <name evidence="1" type="ORF">OBE_06663</name>
</gene>